<accession>A0A5S5D8L3</accession>
<name>A0A5S5D8L3_9SPHI</name>
<keyword evidence="1" id="KW-0472">Membrane</keyword>
<sequence>MLGGLAGAIALNLVHEYARKRFKDAPAVNRIAEGGIAKVANTFGQPSPTPEVKYGMAMTGDLVANTFYYSTIAKEEGGNIWLRGLCIGLIGGLGALFLPKQVGLDDTPVTRTPLTKVLTVAWYTIGGVVAAATVQALRRQQQQG</sequence>
<organism evidence="2 3">
    <name type="scientific">Sphingobacterium allocomposti</name>
    <dbReference type="NCBI Taxonomy" id="415956"/>
    <lineage>
        <taxon>Bacteria</taxon>
        <taxon>Pseudomonadati</taxon>
        <taxon>Bacteroidota</taxon>
        <taxon>Sphingobacteriia</taxon>
        <taxon>Sphingobacteriales</taxon>
        <taxon>Sphingobacteriaceae</taxon>
        <taxon>Sphingobacterium</taxon>
    </lineage>
</organism>
<feature type="transmembrane region" description="Helical" evidence="1">
    <location>
        <begin position="118"/>
        <end position="137"/>
    </location>
</feature>
<proteinExistence type="predicted"/>
<feature type="transmembrane region" description="Helical" evidence="1">
    <location>
        <begin position="80"/>
        <end position="98"/>
    </location>
</feature>
<evidence type="ECO:0000256" key="1">
    <source>
        <dbReference type="SAM" id="Phobius"/>
    </source>
</evidence>
<keyword evidence="1" id="KW-1133">Transmembrane helix</keyword>
<evidence type="ECO:0000313" key="3">
    <source>
        <dbReference type="Proteomes" id="UP000325105"/>
    </source>
</evidence>
<evidence type="ECO:0000313" key="2">
    <source>
        <dbReference type="EMBL" id="TYP90909.1"/>
    </source>
</evidence>
<dbReference type="AlphaFoldDB" id="A0A5S5D8L3"/>
<dbReference type="EMBL" id="VNHX01000023">
    <property type="protein sequence ID" value="TYP90909.1"/>
    <property type="molecule type" value="Genomic_DNA"/>
</dbReference>
<protein>
    <submittedName>
        <fullName evidence="2">Uncharacterized protein</fullName>
    </submittedName>
</protein>
<reference evidence="2 3" key="1">
    <citation type="submission" date="2019-07" db="EMBL/GenBank/DDBJ databases">
        <title>Genomic Encyclopedia of Archaeal and Bacterial Type Strains, Phase II (KMG-II): from individual species to whole genera.</title>
        <authorList>
            <person name="Goeker M."/>
        </authorList>
    </citation>
    <scope>NUCLEOTIDE SEQUENCE [LARGE SCALE GENOMIC DNA]</scope>
    <source>
        <strain evidence="2 3">DSM 18850</strain>
    </source>
</reference>
<keyword evidence="1" id="KW-0812">Transmembrane</keyword>
<comment type="caution">
    <text evidence="2">The sequence shown here is derived from an EMBL/GenBank/DDBJ whole genome shotgun (WGS) entry which is preliminary data.</text>
</comment>
<gene>
    <name evidence="2" type="ORF">BC792_1237</name>
</gene>
<dbReference type="Proteomes" id="UP000325105">
    <property type="component" value="Unassembled WGS sequence"/>
</dbReference>
<keyword evidence="3" id="KW-1185">Reference proteome</keyword>